<organism evidence="1 2">
    <name type="scientific">Natronococcus pandeyae</name>
    <dbReference type="NCBI Taxonomy" id="2055836"/>
    <lineage>
        <taxon>Archaea</taxon>
        <taxon>Methanobacteriati</taxon>
        <taxon>Methanobacteriota</taxon>
        <taxon>Stenosarchaea group</taxon>
        <taxon>Halobacteria</taxon>
        <taxon>Halobacteriales</taxon>
        <taxon>Natrialbaceae</taxon>
        <taxon>Natronococcus</taxon>
    </lineage>
</organism>
<dbReference type="OrthoDB" id="40950at2157"/>
<dbReference type="GO" id="GO:0036297">
    <property type="term" value="P:interstrand cross-link repair"/>
    <property type="evidence" value="ECO:0007669"/>
    <property type="project" value="TreeGrafter"/>
</dbReference>
<dbReference type="EMBL" id="PHNJ01000004">
    <property type="protein sequence ID" value="TYL38845.1"/>
    <property type="molecule type" value="Genomic_DNA"/>
</dbReference>
<gene>
    <name evidence="1" type="ORF">CV102_10060</name>
</gene>
<name>A0A8J8TSB3_9EURY</name>
<sequence length="329" mass="36924">MRRVRLGDGIRFDLTSGETVVCDGERSADGVRVLSHAHGDHLYREDPGAVICSDVTAALARTRREETPLERTTHPAVDLHNAGHVPGSRAVEITDSDGTTYLYTGDCSTRDRFYLEGFDPDVLDVDVLVVEATYGEPEYVLPPQETVETDIVDWLDDTDEQPVLMFGYTLGRAQEIQVLANRSSRDRLFVTRATERINEVVEDHYDVEFDARRYREDTDLGAGDVLVLPSQTSKLSFVDALVREYDAIKAGFSGWAIDDSFQYRGDYDVTFPLSDHCDFTELVDVVRGVDPDLVYTQHGSAAELATHLEIVEDYEAYPLVRNQRSLGDF</sequence>
<dbReference type="GO" id="GO:0003684">
    <property type="term" value="F:damaged DNA binding"/>
    <property type="evidence" value="ECO:0007669"/>
    <property type="project" value="TreeGrafter"/>
</dbReference>
<dbReference type="RefSeq" id="WP_148857847.1">
    <property type="nucleotide sequence ID" value="NZ_PHNJ01000004.1"/>
</dbReference>
<dbReference type="Gene3D" id="3.60.15.10">
    <property type="entry name" value="Ribonuclease Z/Hydroxyacylglutathione hydrolase-like"/>
    <property type="match status" value="1"/>
</dbReference>
<evidence type="ECO:0000313" key="1">
    <source>
        <dbReference type="EMBL" id="TYL38845.1"/>
    </source>
</evidence>
<dbReference type="AlphaFoldDB" id="A0A8J8TSB3"/>
<dbReference type="PANTHER" id="PTHR23240">
    <property type="entry name" value="DNA CROSS-LINK REPAIR PROTEIN PSO2/SNM1-RELATED"/>
    <property type="match status" value="1"/>
</dbReference>
<dbReference type="GO" id="GO:0006303">
    <property type="term" value="P:double-strand break repair via nonhomologous end joining"/>
    <property type="evidence" value="ECO:0007669"/>
    <property type="project" value="TreeGrafter"/>
</dbReference>
<dbReference type="InterPro" id="IPR036866">
    <property type="entry name" value="RibonucZ/Hydroxyglut_hydro"/>
</dbReference>
<comment type="caution">
    <text evidence="1">The sequence shown here is derived from an EMBL/GenBank/DDBJ whole genome shotgun (WGS) entry which is preliminary data.</text>
</comment>
<dbReference type="GO" id="GO:0035312">
    <property type="term" value="F:5'-3' DNA exonuclease activity"/>
    <property type="evidence" value="ECO:0007669"/>
    <property type="project" value="TreeGrafter"/>
</dbReference>
<dbReference type="Proteomes" id="UP000766904">
    <property type="component" value="Unassembled WGS sequence"/>
</dbReference>
<reference evidence="1" key="1">
    <citation type="submission" date="2017-11" db="EMBL/GenBank/DDBJ databases">
        <authorList>
            <person name="Kajale S.C."/>
            <person name="Sharma A."/>
        </authorList>
    </citation>
    <scope>NUCLEOTIDE SEQUENCE</scope>
    <source>
        <strain evidence="1">LS1_42</strain>
    </source>
</reference>
<keyword evidence="2" id="KW-1185">Reference proteome</keyword>
<protein>
    <submittedName>
        <fullName evidence="1">mRNA 3'-end processing factor</fullName>
    </submittedName>
</protein>
<accession>A0A8J8TSB3</accession>
<dbReference type="SUPFAM" id="SSF56281">
    <property type="entry name" value="Metallo-hydrolase/oxidoreductase"/>
    <property type="match status" value="1"/>
</dbReference>
<evidence type="ECO:0000313" key="2">
    <source>
        <dbReference type="Proteomes" id="UP000766904"/>
    </source>
</evidence>
<proteinExistence type="predicted"/>